<feature type="compositionally biased region" description="Polar residues" evidence="1">
    <location>
        <begin position="80"/>
        <end position="90"/>
    </location>
</feature>
<reference evidence="2 3" key="1">
    <citation type="journal article" date="2019" name="Sci. Data">
        <title>Hybrid genome assembly and annotation of Danionella translucida.</title>
        <authorList>
            <person name="Kadobianskyi M."/>
            <person name="Schulze L."/>
            <person name="Schuelke M."/>
            <person name="Judkewitz B."/>
        </authorList>
    </citation>
    <scope>NUCLEOTIDE SEQUENCE [LARGE SCALE GENOMIC DNA]</scope>
    <source>
        <strain evidence="2 3">Bolton</strain>
    </source>
</reference>
<protein>
    <submittedName>
        <fullName evidence="2">Uncharacterized protein</fullName>
    </submittedName>
</protein>
<dbReference type="AlphaFoldDB" id="A0A553PYS0"/>
<dbReference type="Proteomes" id="UP000316079">
    <property type="component" value="Unassembled WGS sequence"/>
</dbReference>
<keyword evidence="3" id="KW-1185">Reference proteome</keyword>
<sequence>MFNHGFLALPSGGLVLKGFIVSGTEWGSLSSVETRLLSPAPRGFTGPPARARAMRGTLPQTSSGEIKRRAPLQRRRASDAPSTSSGKRTHGLTETD</sequence>
<gene>
    <name evidence="2" type="ORF">DNTS_025590</name>
</gene>
<accession>A0A553PYS0</accession>
<organism evidence="2 3">
    <name type="scientific">Danionella cerebrum</name>
    <dbReference type="NCBI Taxonomy" id="2873325"/>
    <lineage>
        <taxon>Eukaryota</taxon>
        <taxon>Metazoa</taxon>
        <taxon>Chordata</taxon>
        <taxon>Craniata</taxon>
        <taxon>Vertebrata</taxon>
        <taxon>Euteleostomi</taxon>
        <taxon>Actinopterygii</taxon>
        <taxon>Neopterygii</taxon>
        <taxon>Teleostei</taxon>
        <taxon>Ostariophysi</taxon>
        <taxon>Cypriniformes</taxon>
        <taxon>Danionidae</taxon>
        <taxon>Danioninae</taxon>
        <taxon>Danionella</taxon>
    </lineage>
</organism>
<name>A0A553PYS0_9TELE</name>
<proteinExistence type="predicted"/>
<evidence type="ECO:0000256" key="1">
    <source>
        <dbReference type="SAM" id="MobiDB-lite"/>
    </source>
</evidence>
<feature type="region of interest" description="Disordered" evidence="1">
    <location>
        <begin position="38"/>
        <end position="96"/>
    </location>
</feature>
<evidence type="ECO:0000313" key="3">
    <source>
        <dbReference type="Proteomes" id="UP000316079"/>
    </source>
</evidence>
<comment type="caution">
    <text evidence="2">The sequence shown here is derived from an EMBL/GenBank/DDBJ whole genome shotgun (WGS) entry which is preliminary data.</text>
</comment>
<evidence type="ECO:0000313" key="2">
    <source>
        <dbReference type="EMBL" id="TRY82830.1"/>
    </source>
</evidence>
<dbReference type="EMBL" id="SRMA01026535">
    <property type="protein sequence ID" value="TRY82830.1"/>
    <property type="molecule type" value="Genomic_DNA"/>
</dbReference>